<evidence type="ECO:0000256" key="1">
    <source>
        <dbReference type="SAM" id="SignalP"/>
    </source>
</evidence>
<dbReference type="PROSITE" id="PS51257">
    <property type="entry name" value="PROKAR_LIPOPROTEIN"/>
    <property type="match status" value="1"/>
</dbReference>
<dbReference type="Proteomes" id="UP000539473">
    <property type="component" value="Unassembled WGS sequence"/>
</dbReference>
<comment type="caution">
    <text evidence="3">The sequence shown here is derived from an EMBL/GenBank/DDBJ whole genome shotgun (WGS) entry which is preliminary data.</text>
</comment>
<sequence length="125" mass="13029">MRIPILPALTALLASCAPLMQQSLPGVATSRTFGTSCTIAFDSVVLLAPQQKPSSTAVSWGRWSVQGRTATTVTLQAQSGTSVATSVFTCTQAGNRATLTMRSSGPNMNPTATNEGFLANLDLPR</sequence>
<keyword evidence="1" id="KW-0732">Signal</keyword>
<dbReference type="RefSeq" id="WP_184112858.1">
    <property type="nucleotide sequence ID" value="NZ_BNAJ01000007.1"/>
</dbReference>
<reference evidence="5" key="2">
    <citation type="journal article" date="2019" name="Int. J. Syst. Evol. Microbiol.">
        <title>The Global Catalogue of Microorganisms (GCM) 10K type strain sequencing project: providing services to taxonomists for standard genome sequencing and annotation.</title>
        <authorList>
            <consortium name="The Broad Institute Genomics Platform"/>
            <consortium name="The Broad Institute Genome Sequencing Center for Infectious Disease"/>
            <person name="Wu L."/>
            <person name="Ma J."/>
        </authorList>
    </citation>
    <scope>NUCLEOTIDE SEQUENCE [LARGE SCALE GENOMIC DNA]</scope>
    <source>
        <strain evidence="5">CGMCC 1.18437</strain>
    </source>
</reference>
<evidence type="ECO:0000313" key="4">
    <source>
        <dbReference type="Proteomes" id="UP000539473"/>
    </source>
</evidence>
<gene>
    <name evidence="2" type="ORF">GCM10017781_27890</name>
    <name evidence="3" type="ORF">HNQ07_002855</name>
</gene>
<reference evidence="2" key="1">
    <citation type="journal article" date="2014" name="Int. J. Syst. Evol. Microbiol.">
        <title>Complete genome of a new Firmicutes species belonging to the dominant human colonic microbiota ('Ruminococcus bicirculans') reveals two chromosomes and a selective capacity to utilize plant glucans.</title>
        <authorList>
            <consortium name="NISC Comparative Sequencing Program"/>
            <person name="Wegmann U."/>
            <person name="Louis P."/>
            <person name="Goesmann A."/>
            <person name="Henrissat B."/>
            <person name="Duncan S.H."/>
            <person name="Flint H.J."/>
        </authorList>
    </citation>
    <scope>NUCLEOTIDE SEQUENCE</scope>
    <source>
        <strain evidence="2">CGMCC 1.18437</strain>
    </source>
</reference>
<keyword evidence="5" id="KW-1185">Reference proteome</keyword>
<reference evidence="2" key="4">
    <citation type="submission" date="2024-05" db="EMBL/GenBank/DDBJ databases">
        <authorList>
            <person name="Sun Q."/>
            <person name="Zhou Y."/>
        </authorList>
    </citation>
    <scope>NUCLEOTIDE SEQUENCE</scope>
    <source>
        <strain evidence="2">CGMCC 1.18437</strain>
    </source>
</reference>
<organism evidence="3 4">
    <name type="scientific">Deinococcus metalli</name>
    <dbReference type="NCBI Taxonomy" id="1141878"/>
    <lineage>
        <taxon>Bacteria</taxon>
        <taxon>Thermotogati</taxon>
        <taxon>Deinococcota</taxon>
        <taxon>Deinococci</taxon>
        <taxon>Deinococcales</taxon>
        <taxon>Deinococcaceae</taxon>
        <taxon>Deinococcus</taxon>
    </lineage>
</organism>
<dbReference type="Proteomes" id="UP000619376">
    <property type="component" value="Unassembled WGS sequence"/>
</dbReference>
<evidence type="ECO:0000313" key="2">
    <source>
        <dbReference type="EMBL" id="GHF49884.1"/>
    </source>
</evidence>
<name>A0A7W8KHM8_9DEIO</name>
<reference evidence="3 4" key="3">
    <citation type="submission" date="2020-08" db="EMBL/GenBank/DDBJ databases">
        <title>Genomic Encyclopedia of Type Strains, Phase IV (KMG-IV): sequencing the most valuable type-strain genomes for metagenomic binning, comparative biology and taxonomic classification.</title>
        <authorList>
            <person name="Goeker M."/>
        </authorList>
    </citation>
    <scope>NUCLEOTIDE SEQUENCE [LARGE SCALE GENOMIC DNA]</scope>
    <source>
        <strain evidence="3 4">DSM 27521</strain>
    </source>
</reference>
<dbReference type="EMBL" id="BNAJ01000007">
    <property type="protein sequence ID" value="GHF49884.1"/>
    <property type="molecule type" value="Genomic_DNA"/>
</dbReference>
<feature type="signal peptide" evidence="1">
    <location>
        <begin position="1"/>
        <end position="21"/>
    </location>
</feature>
<proteinExistence type="predicted"/>
<feature type="chain" id="PRO_5030552523" evidence="1">
    <location>
        <begin position="22"/>
        <end position="125"/>
    </location>
</feature>
<accession>A0A7W8KHM8</accession>
<dbReference type="EMBL" id="JACHFK010000007">
    <property type="protein sequence ID" value="MBB5377363.1"/>
    <property type="molecule type" value="Genomic_DNA"/>
</dbReference>
<evidence type="ECO:0000313" key="3">
    <source>
        <dbReference type="EMBL" id="MBB5377363.1"/>
    </source>
</evidence>
<protein>
    <submittedName>
        <fullName evidence="3">Uncharacterized protein</fullName>
    </submittedName>
</protein>
<evidence type="ECO:0000313" key="5">
    <source>
        <dbReference type="Proteomes" id="UP000619376"/>
    </source>
</evidence>
<dbReference type="AlphaFoldDB" id="A0A7W8KHM8"/>